<protein>
    <submittedName>
        <fullName evidence="2">4104_t:CDS:1</fullName>
    </submittedName>
</protein>
<dbReference type="Pfam" id="PF08326">
    <property type="entry name" value="ACC_central"/>
    <property type="match status" value="1"/>
</dbReference>
<dbReference type="PANTHER" id="PTHR45728:SF3">
    <property type="entry name" value="ACETYL-COA CARBOXYLASE"/>
    <property type="match status" value="1"/>
</dbReference>
<dbReference type="GO" id="GO:0005524">
    <property type="term" value="F:ATP binding"/>
    <property type="evidence" value="ECO:0007669"/>
    <property type="project" value="InterPro"/>
</dbReference>
<sequence>LNNDVNIKDLLKLAEQKLLGGAESRITSELVARFIGIRVHVSEDQCRLLVFYPSELIVAEAAASLMRHEIVFRKLLNFLLDALHTDQATGSKGLLSSSMSSHLENLEYMREFVSQLIRDNYNDYIQDLSQKFADGLLAFTHFIPLTYTPTQIELKSLFIHYTAVICKRNQAGVDLILPVLLDWDGSNTISLDSIKLSKEYVFKGRITEVRFKVTDPTLGTSYPLRVNINNVSGHVVKVETYQEIQKLKAGFLNHLVDRVQYTCNKLTHLNQQMNSFNQGIIRLELVLNENNNLQEVEKASEMNSFGMEIFTLFTPKYLIGKKIIVFANDIKYHIGSFDLLEDQFFYKETELARSLEYLEKKGETQHKITNIIGSKDELGVKCLNGSGFIA</sequence>
<feature type="non-terminal residue" evidence="2">
    <location>
        <position position="1"/>
    </location>
</feature>
<reference evidence="2" key="1">
    <citation type="submission" date="2022-08" db="EMBL/GenBank/DDBJ databases">
        <authorList>
            <person name="Kallberg Y."/>
            <person name="Tangrot J."/>
            <person name="Rosling A."/>
        </authorList>
    </citation>
    <scope>NUCLEOTIDE SEQUENCE</scope>
    <source>
        <strain evidence="2">Wild A</strain>
    </source>
</reference>
<name>A0A9W4T5B6_9GLOM</name>
<dbReference type="AlphaFoldDB" id="A0A9W4T5B6"/>
<dbReference type="EMBL" id="CAMKVN010008290">
    <property type="protein sequence ID" value="CAI2192366.1"/>
    <property type="molecule type" value="Genomic_DNA"/>
</dbReference>
<dbReference type="InterPro" id="IPR029045">
    <property type="entry name" value="ClpP/crotonase-like_dom_sf"/>
</dbReference>
<dbReference type="GO" id="GO:0006633">
    <property type="term" value="P:fatty acid biosynthetic process"/>
    <property type="evidence" value="ECO:0007669"/>
    <property type="project" value="InterPro"/>
</dbReference>
<dbReference type="SUPFAM" id="SSF52096">
    <property type="entry name" value="ClpP/crotonase"/>
    <property type="match status" value="1"/>
</dbReference>
<evidence type="ECO:0000313" key="2">
    <source>
        <dbReference type="EMBL" id="CAI2192366.1"/>
    </source>
</evidence>
<keyword evidence="3" id="KW-1185">Reference proteome</keyword>
<feature type="domain" description="Acetyl-CoA carboxylase central" evidence="1">
    <location>
        <begin position="207"/>
        <end position="248"/>
    </location>
</feature>
<proteinExistence type="predicted"/>
<comment type="caution">
    <text evidence="2">The sequence shown here is derived from an EMBL/GenBank/DDBJ whole genome shotgun (WGS) entry which is preliminary data.</text>
</comment>
<dbReference type="Proteomes" id="UP001153678">
    <property type="component" value="Unassembled WGS sequence"/>
</dbReference>
<dbReference type="GO" id="GO:0003989">
    <property type="term" value="F:acetyl-CoA carboxylase activity"/>
    <property type="evidence" value="ECO:0007669"/>
    <property type="project" value="InterPro"/>
</dbReference>
<evidence type="ECO:0000259" key="1">
    <source>
        <dbReference type="Pfam" id="PF08326"/>
    </source>
</evidence>
<dbReference type="InterPro" id="IPR013537">
    <property type="entry name" value="AcCoA_COase_cen"/>
</dbReference>
<dbReference type="InterPro" id="IPR049076">
    <property type="entry name" value="ACCA"/>
</dbReference>
<organism evidence="2 3">
    <name type="scientific">Funneliformis geosporum</name>
    <dbReference type="NCBI Taxonomy" id="1117311"/>
    <lineage>
        <taxon>Eukaryota</taxon>
        <taxon>Fungi</taxon>
        <taxon>Fungi incertae sedis</taxon>
        <taxon>Mucoromycota</taxon>
        <taxon>Glomeromycotina</taxon>
        <taxon>Glomeromycetes</taxon>
        <taxon>Glomerales</taxon>
        <taxon>Glomeraceae</taxon>
        <taxon>Funneliformis</taxon>
    </lineage>
</organism>
<dbReference type="PANTHER" id="PTHR45728">
    <property type="entry name" value="ACETYL-COA CARBOXYLASE, ISOFORM A"/>
    <property type="match status" value="1"/>
</dbReference>
<dbReference type="GO" id="GO:0005739">
    <property type="term" value="C:mitochondrion"/>
    <property type="evidence" value="ECO:0007669"/>
    <property type="project" value="TreeGrafter"/>
</dbReference>
<evidence type="ECO:0000313" key="3">
    <source>
        <dbReference type="Proteomes" id="UP001153678"/>
    </source>
</evidence>
<accession>A0A9W4T5B6</accession>
<dbReference type="OrthoDB" id="5577658at2759"/>
<gene>
    <name evidence="2" type="ORF">FWILDA_LOCUS15542</name>
</gene>
<dbReference type="Gene3D" id="3.90.226.10">
    <property type="entry name" value="2-enoyl-CoA Hydratase, Chain A, domain 1"/>
    <property type="match status" value="1"/>
</dbReference>